<gene>
    <name evidence="3" type="primary">cbpA</name>
    <name evidence="3" type="ORF">Mal64_20690</name>
</gene>
<evidence type="ECO:0000313" key="4">
    <source>
        <dbReference type="Proteomes" id="UP000315440"/>
    </source>
</evidence>
<dbReference type="PANTHER" id="PTHR43096">
    <property type="entry name" value="DNAJ HOMOLOG 1, MITOCHONDRIAL-RELATED"/>
    <property type="match status" value="1"/>
</dbReference>
<dbReference type="SMART" id="SM00271">
    <property type="entry name" value="DnaJ"/>
    <property type="match status" value="1"/>
</dbReference>
<evidence type="ECO:0000259" key="2">
    <source>
        <dbReference type="PROSITE" id="PS50076"/>
    </source>
</evidence>
<dbReference type="Pfam" id="PF00226">
    <property type="entry name" value="DnaJ"/>
    <property type="match status" value="1"/>
</dbReference>
<evidence type="ECO:0000313" key="3">
    <source>
        <dbReference type="EMBL" id="TWT88585.1"/>
    </source>
</evidence>
<dbReference type="CDD" id="cd06257">
    <property type="entry name" value="DnaJ"/>
    <property type="match status" value="1"/>
</dbReference>
<dbReference type="EMBL" id="SJPQ01000002">
    <property type="protein sequence ID" value="TWT88585.1"/>
    <property type="molecule type" value="Genomic_DNA"/>
</dbReference>
<dbReference type="RefSeq" id="WP_146399768.1">
    <property type="nucleotide sequence ID" value="NZ_SJPQ01000002.1"/>
</dbReference>
<dbReference type="InterPro" id="IPR018253">
    <property type="entry name" value="DnaJ_domain_CS"/>
</dbReference>
<dbReference type="Proteomes" id="UP000315440">
    <property type="component" value="Unassembled WGS sequence"/>
</dbReference>
<dbReference type="AlphaFoldDB" id="A0A5C5ZNE6"/>
<dbReference type="Gene3D" id="2.60.260.20">
    <property type="entry name" value="Urease metallochaperone UreE, N-terminal domain"/>
    <property type="match status" value="2"/>
</dbReference>
<dbReference type="SUPFAM" id="SSF46565">
    <property type="entry name" value="Chaperone J-domain"/>
    <property type="match status" value="1"/>
</dbReference>
<comment type="caution">
    <text evidence="3">The sequence shown here is derived from an EMBL/GenBank/DDBJ whole genome shotgun (WGS) entry which is preliminary data.</text>
</comment>
<dbReference type="CDD" id="cd10747">
    <property type="entry name" value="DnaJ_C"/>
    <property type="match status" value="1"/>
</dbReference>
<dbReference type="FunFam" id="2.60.260.20:FF:000013">
    <property type="entry name" value="DnaJ subfamily B member 11"/>
    <property type="match status" value="1"/>
</dbReference>
<accession>A0A5C5ZNE6</accession>
<dbReference type="OrthoDB" id="9779889at2"/>
<protein>
    <submittedName>
        <fullName evidence="3">Curved DNA-binding protein</fullName>
    </submittedName>
</protein>
<dbReference type="InterPro" id="IPR008971">
    <property type="entry name" value="HSP40/DnaJ_pept-bd"/>
</dbReference>
<dbReference type="InterPro" id="IPR002939">
    <property type="entry name" value="DnaJ_C"/>
</dbReference>
<dbReference type="GO" id="GO:0051082">
    <property type="term" value="F:unfolded protein binding"/>
    <property type="evidence" value="ECO:0007669"/>
    <property type="project" value="InterPro"/>
</dbReference>
<reference evidence="3 4" key="1">
    <citation type="submission" date="2019-02" db="EMBL/GenBank/DDBJ databases">
        <title>Deep-cultivation of Planctomycetes and their phenomic and genomic characterization uncovers novel biology.</title>
        <authorList>
            <person name="Wiegand S."/>
            <person name="Jogler M."/>
            <person name="Boedeker C."/>
            <person name="Pinto D."/>
            <person name="Vollmers J."/>
            <person name="Rivas-Marin E."/>
            <person name="Kohn T."/>
            <person name="Peeters S.H."/>
            <person name="Heuer A."/>
            <person name="Rast P."/>
            <person name="Oberbeckmann S."/>
            <person name="Bunk B."/>
            <person name="Jeske O."/>
            <person name="Meyerdierks A."/>
            <person name="Storesund J.E."/>
            <person name="Kallscheuer N."/>
            <person name="Luecker S."/>
            <person name="Lage O.M."/>
            <person name="Pohl T."/>
            <person name="Merkel B.J."/>
            <person name="Hornburger P."/>
            <person name="Mueller R.-W."/>
            <person name="Bruemmer F."/>
            <person name="Labrenz M."/>
            <person name="Spormann A.M."/>
            <person name="Op Den Camp H."/>
            <person name="Overmann J."/>
            <person name="Amann R."/>
            <person name="Jetten M.S.M."/>
            <person name="Mascher T."/>
            <person name="Medema M.H."/>
            <person name="Devos D.P."/>
            <person name="Kaster A.-K."/>
            <person name="Ovreas L."/>
            <person name="Rohde M."/>
            <person name="Galperin M.Y."/>
            <person name="Jogler C."/>
        </authorList>
    </citation>
    <scope>NUCLEOTIDE SEQUENCE [LARGE SCALE GENOMIC DNA]</scope>
    <source>
        <strain evidence="3 4">Mal64</strain>
    </source>
</reference>
<evidence type="ECO:0000256" key="1">
    <source>
        <dbReference type="ARBA" id="ARBA00023186"/>
    </source>
</evidence>
<feature type="domain" description="J" evidence="2">
    <location>
        <begin position="4"/>
        <end position="69"/>
    </location>
</feature>
<keyword evidence="1" id="KW-0143">Chaperone</keyword>
<dbReference type="GO" id="GO:0003677">
    <property type="term" value="F:DNA binding"/>
    <property type="evidence" value="ECO:0007669"/>
    <property type="project" value="UniProtKB-KW"/>
</dbReference>
<dbReference type="PROSITE" id="PS00636">
    <property type="entry name" value="DNAJ_1"/>
    <property type="match status" value="1"/>
</dbReference>
<dbReference type="PROSITE" id="PS50076">
    <property type="entry name" value="DNAJ_2"/>
    <property type="match status" value="1"/>
</dbReference>
<dbReference type="Gene3D" id="1.10.287.110">
    <property type="entry name" value="DnaJ domain"/>
    <property type="match status" value="1"/>
</dbReference>
<dbReference type="PANTHER" id="PTHR43096:SF52">
    <property type="entry name" value="DNAJ HOMOLOG 1, MITOCHONDRIAL-RELATED"/>
    <property type="match status" value="1"/>
</dbReference>
<dbReference type="GO" id="GO:0005737">
    <property type="term" value="C:cytoplasm"/>
    <property type="evidence" value="ECO:0007669"/>
    <property type="project" value="TreeGrafter"/>
</dbReference>
<dbReference type="InterPro" id="IPR036869">
    <property type="entry name" value="J_dom_sf"/>
</dbReference>
<keyword evidence="4" id="KW-1185">Reference proteome</keyword>
<sequence length="327" mass="34656">MAEDYYKVLGVKRNAQEDEIRRAYRELARKYHPDLHPDDESAKKKFQEVQVAFEVLNDKKKREKYDKFGAGFENMSGGPGRRGWPGAGAGGPGGGGAHEFDFDLNDIFGGSAKAGRGGGGGFADLFKQFGGGAAGAGPGAATGRPPAKGADLEHEITIPFATAVLGGEAAIQVRRANGREETISVKIPAGVDDGKKIRLKGQGDPGPRGAAGDLLLTIRAAPHPCYRRTGNRLDVTVPITLAEAARGAKVDVPTPRGVITLTIPAGSSSGKRLRVKGHGVRAKDKPAGDLYAEIEIAMPEGLSDKEIEQIAKIAEKHPQEPRADLRW</sequence>
<dbReference type="SUPFAM" id="SSF49493">
    <property type="entry name" value="HSP40/DnaJ peptide-binding domain"/>
    <property type="match status" value="2"/>
</dbReference>
<organism evidence="3 4">
    <name type="scientific">Pseudobythopirellula maris</name>
    <dbReference type="NCBI Taxonomy" id="2527991"/>
    <lineage>
        <taxon>Bacteria</taxon>
        <taxon>Pseudomonadati</taxon>
        <taxon>Planctomycetota</taxon>
        <taxon>Planctomycetia</taxon>
        <taxon>Pirellulales</taxon>
        <taxon>Lacipirellulaceae</taxon>
        <taxon>Pseudobythopirellula</taxon>
    </lineage>
</organism>
<dbReference type="InterPro" id="IPR001623">
    <property type="entry name" value="DnaJ_domain"/>
</dbReference>
<dbReference type="Pfam" id="PF01556">
    <property type="entry name" value="DnaJ_C"/>
    <property type="match status" value="1"/>
</dbReference>
<name>A0A5C5ZNE6_9BACT</name>
<dbReference type="PRINTS" id="PR00625">
    <property type="entry name" value="JDOMAIN"/>
</dbReference>
<proteinExistence type="predicted"/>
<dbReference type="GO" id="GO:0042026">
    <property type="term" value="P:protein refolding"/>
    <property type="evidence" value="ECO:0007669"/>
    <property type="project" value="TreeGrafter"/>
</dbReference>
<keyword evidence="3" id="KW-0238">DNA-binding</keyword>